<name>A0A6I3LJF9_9FLAO</name>
<dbReference type="GO" id="GO:0004029">
    <property type="term" value="F:aldehyde dehydrogenase (NAD+) activity"/>
    <property type="evidence" value="ECO:0007669"/>
    <property type="project" value="TreeGrafter"/>
</dbReference>
<dbReference type="InterPro" id="IPR016040">
    <property type="entry name" value="NAD(P)-bd_dom"/>
</dbReference>
<dbReference type="Proteomes" id="UP000438760">
    <property type="component" value="Unassembled WGS sequence"/>
</dbReference>
<dbReference type="RefSeq" id="WP_155090662.1">
    <property type="nucleotide sequence ID" value="NZ_CP102754.1"/>
</dbReference>
<evidence type="ECO:0000313" key="3">
    <source>
        <dbReference type="Proteomes" id="UP000438760"/>
    </source>
</evidence>
<sequence>MKTIGILGCGWLGLPLAQNLIEKGYTVKGTTTSLDKLKYFEEQGIDPYLLDLYTDDYSAVLNTFLNGIDTLIITIPPFRNEDTPTYALNFKKLIEPIETQQIKNVIMMSSVSVYAPSSVTITEQCTEYSQEATAQQILAAEQVLMSNSHFKTCVLRLGGLYGHNRKPVEYICKKAFLDNPDMPINMIHLEDIIAYTVAMVIKPVAQTTIYNIVSPSFKSRLDYYSQQAKENNLTLPPLGENDKASYRKITGNLISEVTEIPYRY</sequence>
<dbReference type="Pfam" id="PF13460">
    <property type="entry name" value="NAD_binding_10"/>
    <property type="match status" value="1"/>
</dbReference>
<feature type="domain" description="NAD(P)-binding" evidence="1">
    <location>
        <begin position="10"/>
        <end position="174"/>
    </location>
</feature>
<gene>
    <name evidence="2" type="ORF">GJV76_00385</name>
</gene>
<dbReference type="PANTHER" id="PTHR48079">
    <property type="entry name" value="PROTEIN YEEZ"/>
    <property type="match status" value="1"/>
</dbReference>
<dbReference type="OrthoDB" id="751203at2"/>
<dbReference type="InterPro" id="IPR051783">
    <property type="entry name" value="NAD(P)-dependent_oxidoreduct"/>
</dbReference>
<dbReference type="EMBL" id="WMJX01000001">
    <property type="protein sequence ID" value="MTG96611.1"/>
    <property type="molecule type" value="Genomic_DNA"/>
</dbReference>
<dbReference type="AlphaFoldDB" id="A0A6I3LJF9"/>
<protein>
    <submittedName>
        <fullName evidence="2">NAD(P)H-binding protein</fullName>
    </submittedName>
</protein>
<proteinExistence type="predicted"/>
<comment type="caution">
    <text evidence="2">The sequence shown here is derived from an EMBL/GenBank/DDBJ whole genome shotgun (WGS) entry which is preliminary data.</text>
</comment>
<accession>A0A6I3LJF9</accession>
<evidence type="ECO:0000313" key="2">
    <source>
        <dbReference type="EMBL" id="MTG96611.1"/>
    </source>
</evidence>
<keyword evidence="3" id="KW-1185">Reference proteome</keyword>
<dbReference type="InterPro" id="IPR036291">
    <property type="entry name" value="NAD(P)-bd_dom_sf"/>
</dbReference>
<dbReference type="GO" id="GO:0005737">
    <property type="term" value="C:cytoplasm"/>
    <property type="evidence" value="ECO:0007669"/>
    <property type="project" value="TreeGrafter"/>
</dbReference>
<dbReference type="Gene3D" id="3.40.50.720">
    <property type="entry name" value="NAD(P)-binding Rossmann-like Domain"/>
    <property type="match status" value="1"/>
</dbReference>
<reference evidence="2 3" key="1">
    <citation type="submission" date="2019-11" db="EMBL/GenBank/DDBJ databases">
        <title>Genome of Strain BIT-d1.</title>
        <authorList>
            <person name="Yang Y."/>
        </authorList>
    </citation>
    <scope>NUCLEOTIDE SEQUENCE [LARGE SCALE GENOMIC DNA]</scope>
    <source>
        <strain evidence="2 3">BIT-d1</strain>
    </source>
</reference>
<evidence type="ECO:0000259" key="1">
    <source>
        <dbReference type="Pfam" id="PF13460"/>
    </source>
</evidence>
<dbReference type="SUPFAM" id="SSF51735">
    <property type="entry name" value="NAD(P)-binding Rossmann-fold domains"/>
    <property type="match status" value="1"/>
</dbReference>
<organism evidence="2 3">
    <name type="scientific">Myroides albus</name>
    <dbReference type="NCBI Taxonomy" id="2562892"/>
    <lineage>
        <taxon>Bacteria</taxon>
        <taxon>Pseudomonadati</taxon>
        <taxon>Bacteroidota</taxon>
        <taxon>Flavobacteriia</taxon>
        <taxon>Flavobacteriales</taxon>
        <taxon>Flavobacteriaceae</taxon>
        <taxon>Myroides</taxon>
    </lineage>
</organism>
<dbReference type="PANTHER" id="PTHR48079:SF6">
    <property type="entry name" value="NAD(P)-BINDING DOMAIN-CONTAINING PROTEIN-RELATED"/>
    <property type="match status" value="1"/>
</dbReference>